<keyword evidence="1" id="KW-0472">Membrane</keyword>
<proteinExistence type="predicted"/>
<feature type="transmembrane region" description="Helical" evidence="1">
    <location>
        <begin position="12"/>
        <end position="32"/>
    </location>
</feature>
<protein>
    <submittedName>
        <fullName evidence="2">Uncharacterized protein</fullName>
    </submittedName>
</protein>
<keyword evidence="1" id="KW-0812">Transmembrane</keyword>
<organism evidence="2 3">
    <name type="scientific">candidate division WWE3 bacterium GW2011_GWF1_42_14</name>
    <dbReference type="NCBI Taxonomy" id="1619138"/>
    <lineage>
        <taxon>Bacteria</taxon>
        <taxon>Katanobacteria</taxon>
    </lineage>
</organism>
<reference evidence="2 3" key="1">
    <citation type="journal article" date="2015" name="Nature">
        <title>rRNA introns, odd ribosomes, and small enigmatic genomes across a large radiation of phyla.</title>
        <authorList>
            <person name="Brown C.T."/>
            <person name="Hug L.A."/>
            <person name="Thomas B.C."/>
            <person name="Sharon I."/>
            <person name="Castelle C.J."/>
            <person name="Singh A."/>
            <person name="Wilkins M.J."/>
            <person name="Williams K.H."/>
            <person name="Banfield J.F."/>
        </authorList>
    </citation>
    <scope>NUCLEOTIDE SEQUENCE [LARGE SCALE GENOMIC DNA]</scope>
</reference>
<dbReference type="EMBL" id="LCCU01000006">
    <property type="protein sequence ID" value="KKS38648.1"/>
    <property type="molecule type" value="Genomic_DNA"/>
</dbReference>
<dbReference type="AlphaFoldDB" id="A0A0G1BMG4"/>
<dbReference type="Proteomes" id="UP000033847">
    <property type="component" value="Unassembled WGS sequence"/>
</dbReference>
<accession>A0A0G1BMG4</accession>
<keyword evidence="1" id="KW-1133">Transmembrane helix</keyword>
<sequence length="273" mass="29316">MKDFSIFKNNSGQTLVVMVFLMIVSTTIGITISNRFISAFKGLVRTDDSVKALKAAEAIIERLLVVPNETLEEYIAFGNCGNACTYSITEPNGNIVSANVSLEYSGNTTDPFSLNLESGEAGQINLLGYASGSPLDICWYGASSVHAAYIYEEAGVTMLNSFAVNSVSSSYSENGFDSAGANHGYPNCFTITATGTPEYVRIKPYYEQAVLYAVPAIGQTIPRQGIILDARGYSGGSVKHIVVLKTDPMAPAFFDYALLQTSETSDLTNSYAQ</sequence>
<comment type="caution">
    <text evidence="2">The sequence shown here is derived from an EMBL/GenBank/DDBJ whole genome shotgun (WGS) entry which is preliminary data.</text>
</comment>
<evidence type="ECO:0000313" key="3">
    <source>
        <dbReference type="Proteomes" id="UP000033847"/>
    </source>
</evidence>
<evidence type="ECO:0000256" key="1">
    <source>
        <dbReference type="SAM" id="Phobius"/>
    </source>
</evidence>
<evidence type="ECO:0000313" key="2">
    <source>
        <dbReference type="EMBL" id="KKS38648.1"/>
    </source>
</evidence>
<gene>
    <name evidence="2" type="ORF">UV00_C0006G0046</name>
</gene>
<name>A0A0G1BMG4_UNCKA</name>